<keyword evidence="4" id="KW-0540">Nuclease</keyword>
<evidence type="ECO:0000256" key="8">
    <source>
        <dbReference type="ARBA" id="ARBA00022918"/>
    </source>
</evidence>
<dbReference type="PROSITE" id="PS50994">
    <property type="entry name" value="INTEGRASE"/>
    <property type="match status" value="1"/>
</dbReference>
<dbReference type="GO" id="GO:0015074">
    <property type="term" value="P:DNA integration"/>
    <property type="evidence" value="ECO:0007669"/>
    <property type="project" value="InterPro"/>
</dbReference>
<proteinExistence type="predicted"/>
<protein>
    <recommendedName>
        <fullName evidence="1">RNA-directed DNA polymerase</fullName>
        <ecNumber evidence="1">2.7.7.49</ecNumber>
    </recommendedName>
</protein>
<dbReference type="InterPro" id="IPR012337">
    <property type="entry name" value="RNaseH-like_sf"/>
</dbReference>
<organism evidence="13 14">
    <name type="scientific">Dryobates pubescens</name>
    <name type="common">Downy woodpecker</name>
    <name type="synonym">Picoides pubescens</name>
    <dbReference type="NCBI Taxonomy" id="118200"/>
    <lineage>
        <taxon>Eukaryota</taxon>
        <taxon>Metazoa</taxon>
        <taxon>Chordata</taxon>
        <taxon>Craniata</taxon>
        <taxon>Vertebrata</taxon>
        <taxon>Euteleostomi</taxon>
        <taxon>Archelosauria</taxon>
        <taxon>Archosauria</taxon>
        <taxon>Dinosauria</taxon>
        <taxon>Saurischia</taxon>
        <taxon>Theropoda</taxon>
        <taxon>Coelurosauria</taxon>
        <taxon>Aves</taxon>
        <taxon>Neognathae</taxon>
        <taxon>Neoaves</taxon>
        <taxon>Telluraves</taxon>
        <taxon>Coraciimorphae</taxon>
        <taxon>Piciformes</taxon>
        <taxon>Picidae</taxon>
        <taxon>Dryobates</taxon>
    </lineage>
</organism>
<evidence type="ECO:0000256" key="3">
    <source>
        <dbReference type="ARBA" id="ARBA00022695"/>
    </source>
</evidence>
<evidence type="ECO:0000256" key="2">
    <source>
        <dbReference type="ARBA" id="ARBA00022679"/>
    </source>
</evidence>
<dbReference type="GO" id="GO:0008270">
    <property type="term" value="F:zinc ion binding"/>
    <property type="evidence" value="ECO:0007669"/>
    <property type="project" value="UniProtKB-KW"/>
</dbReference>
<evidence type="ECO:0000256" key="5">
    <source>
        <dbReference type="ARBA" id="ARBA00022723"/>
    </source>
</evidence>
<dbReference type="GO" id="GO:0035613">
    <property type="term" value="F:RNA stem-loop binding"/>
    <property type="evidence" value="ECO:0007669"/>
    <property type="project" value="TreeGrafter"/>
</dbReference>
<dbReference type="STRING" id="118200.A0A093FYM7"/>
<evidence type="ECO:0000256" key="6">
    <source>
        <dbReference type="ARBA" id="ARBA00022759"/>
    </source>
</evidence>
<evidence type="ECO:0000313" key="14">
    <source>
        <dbReference type="Proteomes" id="UP000053875"/>
    </source>
</evidence>
<dbReference type="InterPro" id="IPR002156">
    <property type="entry name" value="RNaseH_domain"/>
</dbReference>
<dbReference type="PROSITE" id="PS50879">
    <property type="entry name" value="RNASE_H_1"/>
    <property type="match status" value="1"/>
</dbReference>
<evidence type="ECO:0000256" key="1">
    <source>
        <dbReference type="ARBA" id="ARBA00012493"/>
    </source>
</evidence>
<evidence type="ECO:0000259" key="12">
    <source>
        <dbReference type="PROSITE" id="PS50994"/>
    </source>
</evidence>
<dbReference type="AlphaFoldDB" id="A0A093FYM7"/>
<keyword evidence="2" id="KW-0808">Transferase</keyword>
<dbReference type="Pfam" id="PF02022">
    <property type="entry name" value="Integrase_Zn"/>
    <property type="match status" value="1"/>
</dbReference>
<dbReference type="PANTHER" id="PTHR41694:SF3">
    <property type="entry name" value="RNA-DIRECTED DNA POLYMERASE-RELATED"/>
    <property type="match status" value="1"/>
</dbReference>
<dbReference type="EMBL" id="KL214828">
    <property type="protein sequence ID" value="KFV61918.1"/>
    <property type="molecule type" value="Genomic_DNA"/>
</dbReference>
<dbReference type="GO" id="GO:0003964">
    <property type="term" value="F:RNA-directed DNA polymerase activity"/>
    <property type="evidence" value="ECO:0007669"/>
    <property type="project" value="UniProtKB-KW"/>
</dbReference>
<dbReference type="Proteomes" id="UP000053875">
    <property type="component" value="Unassembled WGS sequence"/>
</dbReference>
<dbReference type="PANTHER" id="PTHR41694">
    <property type="entry name" value="ENDOGENOUS RETROVIRUS GROUP K MEMBER POL PROTEIN"/>
    <property type="match status" value="1"/>
</dbReference>
<gene>
    <name evidence="13" type="ORF">N307_14514</name>
</gene>
<keyword evidence="6" id="KW-0255">Endonuclease</keyword>
<dbReference type="GO" id="GO:0004523">
    <property type="term" value="F:RNA-DNA hybrid ribonuclease activity"/>
    <property type="evidence" value="ECO:0007669"/>
    <property type="project" value="InterPro"/>
</dbReference>
<dbReference type="Pfam" id="PF00665">
    <property type="entry name" value="rve"/>
    <property type="match status" value="1"/>
</dbReference>
<dbReference type="PROSITE" id="PS50876">
    <property type="entry name" value="ZF_INTEGRASE"/>
    <property type="match status" value="1"/>
</dbReference>
<feature type="non-terminal residue" evidence="13">
    <location>
        <position position="1"/>
    </location>
</feature>
<dbReference type="InterPro" id="IPR001584">
    <property type="entry name" value="Integrase_cat-core"/>
</dbReference>
<evidence type="ECO:0000259" key="11">
    <source>
        <dbReference type="PROSITE" id="PS50879"/>
    </source>
</evidence>
<feature type="domain" description="RNase H type-1" evidence="11">
    <location>
        <begin position="1"/>
        <end position="51"/>
    </location>
</feature>
<evidence type="ECO:0000256" key="7">
    <source>
        <dbReference type="ARBA" id="ARBA00022801"/>
    </source>
</evidence>
<reference evidence="13 14" key="1">
    <citation type="submission" date="2014-04" db="EMBL/GenBank/DDBJ databases">
        <title>Genome evolution of avian class.</title>
        <authorList>
            <person name="Zhang G."/>
            <person name="Li C."/>
        </authorList>
    </citation>
    <scope>NUCLEOTIDE SEQUENCE [LARGE SCALE GENOMIC DNA]</scope>
    <source>
        <strain evidence="13">BGI_N307</strain>
    </source>
</reference>
<keyword evidence="8" id="KW-0695">RNA-directed DNA polymerase</keyword>
<keyword evidence="5" id="KW-0479">Metal-binding</keyword>
<accession>A0A093FYM7</accession>
<keyword evidence="14" id="KW-1185">Reference proteome</keyword>
<name>A0A093FYM7_DRYPU</name>
<dbReference type="InterPro" id="IPR017856">
    <property type="entry name" value="Integrase-like_N"/>
</dbReference>
<keyword evidence="7" id="KW-0378">Hydrolase</keyword>
<dbReference type="InterPro" id="IPR036397">
    <property type="entry name" value="RNaseH_sf"/>
</dbReference>
<dbReference type="SUPFAM" id="SSF46919">
    <property type="entry name" value="N-terminal Zn binding domain of HIV integrase"/>
    <property type="match status" value="1"/>
</dbReference>
<dbReference type="SUPFAM" id="SSF53098">
    <property type="entry name" value="Ribonuclease H-like"/>
    <property type="match status" value="1"/>
</dbReference>
<dbReference type="Gene3D" id="3.30.420.10">
    <property type="entry name" value="Ribonuclease H-like superfamily/Ribonuclease H"/>
    <property type="match status" value="1"/>
</dbReference>
<keyword evidence="3" id="KW-0548">Nucleotidyltransferase</keyword>
<keyword evidence="9" id="KW-0862">Zinc</keyword>
<dbReference type="InterPro" id="IPR003308">
    <property type="entry name" value="Integrase_Zn-bd_dom_N"/>
</dbReference>
<feature type="domain" description="Integrase-type" evidence="10">
    <location>
        <begin position="53"/>
        <end position="94"/>
    </location>
</feature>
<keyword evidence="9" id="KW-0863">Zinc-finger</keyword>
<evidence type="ECO:0000313" key="13">
    <source>
        <dbReference type="EMBL" id="KFV61918.1"/>
    </source>
</evidence>
<evidence type="ECO:0000259" key="10">
    <source>
        <dbReference type="PROSITE" id="PS50876"/>
    </source>
</evidence>
<feature type="domain" description="Integrase catalytic" evidence="12">
    <location>
        <begin position="107"/>
        <end position="221"/>
    </location>
</feature>
<sequence>ERLNDLFRQLRGAIRLRREPYCIMHIRSHKWNEGLGEGNQRADKLVSLIVPQNQFVMARESHSMFHQNAKGLYRQFGISLSDAKGIVASCPVCSHYGPGLGVGVNPRGAGPLELWQMDVTHVGEFGRLKYVHVSIDTFSGFIWATPQTGEKAINVRKHLLASFAVMGVPQAVKTDNGPAYTSQTIRQFMLTWGIKHSTGIANVPTGQAIIERAHQTLKQYL</sequence>
<dbReference type="Gene3D" id="1.10.10.200">
    <property type="match status" value="1"/>
</dbReference>
<feature type="non-terminal residue" evidence="13">
    <location>
        <position position="221"/>
    </location>
</feature>
<evidence type="ECO:0000256" key="9">
    <source>
        <dbReference type="PROSITE-ProRule" id="PRU00450"/>
    </source>
</evidence>
<dbReference type="EC" id="2.7.7.49" evidence="1"/>
<evidence type="ECO:0000256" key="4">
    <source>
        <dbReference type="ARBA" id="ARBA00022722"/>
    </source>
</evidence>